<keyword evidence="1" id="KW-0812">Transmembrane</keyword>
<keyword evidence="1" id="KW-0472">Membrane</keyword>
<dbReference type="Proteomes" id="UP000326757">
    <property type="component" value="Unassembled WGS sequence"/>
</dbReference>
<dbReference type="OrthoDB" id="10468390at2759"/>
<dbReference type="EMBL" id="VIGI01000014">
    <property type="protein sequence ID" value="KAB8291704.1"/>
    <property type="molecule type" value="Genomic_DNA"/>
</dbReference>
<sequence length="166" mass="19174">MALSAIIIVVIAFAGFLFGVILTWMGLCYHPFDRSTQFLCSCSGPIFSRTCWQKRAFYYARLYIWRHEASDRDRENAKNWLLDEIEAIDVEATSEQKASTVLPACYPDELNYEKWEELELIGKKYRERLAAGEDERKACRKAAEDFSKATYWCADIVEGESAQDKV</sequence>
<evidence type="ECO:0000256" key="1">
    <source>
        <dbReference type="SAM" id="Phobius"/>
    </source>
</evidence>
<organism evidence="2 3">
    <name type="scientific">Monilinia laxa</name>
    <name type="common">Brown rot fungus</name>
    <name type="synonym">Sclerotinia laxa</name>
    <dbReference type="NCBI Taxonomy" id="61186"/>
    <lineage>
        <taxon>Eukaryota</taxon>
        <taxon>Fungi</taxon>
        <taxon>Dikarya</taxon>
        <taxon>Ascomycota</taxon>
        <taxon>Pezizomycotina</taxon>
        <taxon>Leotiomycetes</taxon>
        <taxon>Helotiales</taxon>
        <taxon>Sclerotiniaceae</taxon>
        <taxon>Monilinia</taxon>
    </lineage>
</organism>
<evidence type="ECO:0000313" key="3">
    <source>
        <dbReference type="Proteomes" id="UP000326757"/>
    </source>
</evidence>
<feature type="transmembrane region" description="Helical" evidence="1">
    <location>
        <begin position="6"/>
        <end position="29"/>
    </location>
</feature>
<accession>A0A5N6JUX4</accession>
<dbReference type="AlphaFoldDB" id="A0A5N6JUX4"/>
<evidence type="ECO:0000313" key="2">
    <source>
        <dbReference type="EMBL" id="KAB8291704.1"/>
    </source>
</evidence>
<keyword evidence="3" id="KW-1185">Reference proteome</keyword>
<proteinExistence type="predicted"/>
<gene>
    <name evidence="2" type="ORF">EYC80_006502</name>
</gene>
<reference evidence="2 3" key="1">
    <citation type="submission" date="2019-06" db="EMBL/GenBank/DDBJ databases">
        <title>Genome Sequence of the Brown Rot Fungal Pathogen Monilinia laxa.</title>
        <authorList>
            <person name="De Miccolis Angelini R.M."/>
            <person name="Landi L."/>
            <person name="Abate D."/>
            <person name="Pollastro S."/>
            <person name="Romanazzi G."/>
            <person name="Faretra F."/>
        </authorList>
    </citation>
    <scope>NUCLEOTIDE SEQUENCE [LARGE SCALE GENOMIC DNA]</scope>
    <source>
        <strain evidence="2 3">Mlax316</strain>
    </source>
</reference>
<protein>
    <submittedName>
        <fullName evidence="2">Uncharacterized protein</fullName>
    </submittedName>
</protein>
<comment type="caution">
    <text evidence="2">The sequence shown here is derived from an EMBL/GenBank/DDBJ whole genome shotgun (WGS) entry which is preliminary data.</text>
</comment>
<keyword evidence="1" id="KW-1133">Transmembrane helix</keyword>
<name>A0A5N6JUX4_MONLA</name>